<gene>
    <name evidence="3" type="ORF">IX92_06425</name>
</gene>
<sequence>MTAPILKALRAKALMSDAQLTQEQISAQYIEKALENDVLLSRMPIESASTPDFKKNVLKVYTSVETGTEGITPTLSTTPVYIAQSASFMKNESLVDITHEIIQDSQIDVVQHVYSQIGSVTAVKMQQDMLNDNSVFGLANFCIDKEAQHTGSVNPYDEAVKPDDQRDDYIFHVQKSGVAGEWGTDSESKVKFLGDLISSVPSRYSMAEDFAIYMSRDNWFNEFNFIADATGNVINYNVTPFTWMGFPVVILDNLASDVIFVGSLSNAYETVLLSDSEQVVEDELVLKGQSQIYVSNRFAGLPLDNLAIRFGVQSA</sequence>
<dbReference type="RefSeq" id="WP_043007845.1">
    <property type="nucleotide sequence ID" value="NZ_CP009617.1"/>
</dbReference>
<organism evidence="3 4">
    <name type="scientific">Vibrio coralliilyticus</name>
    <dbReference type="NCBI Taxonomy" id="190893"/>
    <lineage>
        <taxon>Bacteria</taxon>
        <taxon>Pseudomonadati</taxon>
        <taxon>Pseudomonadota</taxon>
        <taxon>Gammaproteobacteria</taxon>
        <taxon>Vibrionales</taxon>
        <taxon>Vibrionaceae</taxon>
        <taxon>Vibrio</taxon>
    </lineage>
</organism>
<comment type="subcellular location">
    <subcellularLocation>
        <location evidence="1">Virion</location>
    </subcellularLocation>
</comment>
<dbReference type="Pfam" id="PF05065">
    <property type="entry name" value="Phage_capsid"/>
    <property type="match status" value="1"/>
</dbReference>
<feature type="domain" description="Phage capsid-like C-terminal" evidence="2">
    <location>
        <begin position="20"/>
        <end position="311"/>
    </location>
</feature>
<dbReference type="AlphaFoldDB" id="A0AAN0SAT1"/>
<reference evidence="3 4" key="1">
    <citation type="submission" date="2014-10" db="EMBL/GenBank/DDBJ databases">
        <title>The Complete Genome Sequence for the Shellfish Pathogen Vibrio coralliilyticus RE98 Isolated from a Shellfish Hatchery.</title>
        <authorList>
            <person name="Richards G.P."/>
            <person name="Bono J.L."/>
            <person name="Watson M.A."/>
            <person name="Needleman D.S."/>
        </authorList>
    </citation>
    <scope>NUCLEOTIDE SEQUENCE [LARGE SCALE GENOMIC DNA]</scope>
    <source>
        <strain evidence="3 4">RE98</strain>
    </source>
</reference>
<dbReference type="InterPro" id="IPR024455">
    <property type="entry name" value="Phage_capsid"/>
</dbReference>
<dbReference type="EMBL" id="CP009617">
    <property type="protein sequence ID" value="AIW18702.1"/>
    <property type="molecule type" value="Genomic_DNA"/>
</dbReference>
<evidence type="ECO:0000313" key="3">
    <source>
        <dbReference type="EMBL" id="AIW18702.1"/>
    </source>
</evidence>
<dbReference type="NCBIfam" id="TIGR01554">
    <property type="entry name" value="major_cap_HK97"/>
    <property type="match status" value="1"/>
</dbReference>
<keyword evidence="4" id="KW-1185">Reference proteome</keyword>
<proteinExistence type="predicted"/>
<dbReference type="KEGG" id="vcy:IX92_06425"/>
<evidence type="ECO:0000259" key="2">
    <source>
        <dbReference type="Pfam" id="PF05065"/>
    </source>
</evidence>
<evidence type="ECO:0000313" key="4">
    <source>
        <dbReference type="Proteomes" id="UP000030081"/>
    </source>
</evidence>
<name>A0AAN0SAT1_9VIBR</name>
<protein>
    <recommendedName>
        <fullName evidence="2">Phage capsid-like C-terminal domain-containing protein</fullName>
    </recommendedName>
</protein>
<dbReference type="Proteomes" id="UP000030081">
    <property type="component" value="Chromosome 1"/>
</dbReference>
<dbReference type="InterPro" id="IPR054612">
    <property type="entry name" value="Phage_capsid-like_C"/>
</dbReference>
<dbReference type="SUPFAM" id="SSF56563">
    <property type="entry name" value="Major capsid protein gp5"/>
    <property type="match status" value="1"/>
</dbReference>
<accession>A0AAN0SAT1</accession>
<evidence type="ECO:0000256" key="1">
    <source>
        <dbReference type="ARBA" id="ARBA00004328"/>
    </source>
</evidence>